<gene>
    <name evidence="1" type="ORF">OE647_15610</name>
</gene>
<dbReference type="GO" id="GO:0008168">
    <property type="term" value="F:methyltransferase activity"/>
    <property type="evidence" value="ECO:0007669"/>
    <property type="project" value="UniProtKB-KW"/>
</dbReference>
<keyword evidence="1" id="KW-0489">Methyltransferase</keyword>
<dbReference type="PANTHER" id="PTHR43861:SF1">
    <property type="entry name" value="TRANS-ACONITATE 2-METHYLTRANSFERASE"/>
    <property type="match status" value="1"/>
</dbReference>
<proteinExistence type="predicted"/>
<dbReference type="Gene3D" id="3.40.50.150">
    <property type="entry name" value="Vaccinia Virus protein VP39"/>
    <property type="match status" value="1"/>
</dbReference>
<sequence length="197" mass="20641">MSADPRTIAVYDAKAGDYADRFAADLPDRHLAAFIAALPEGARVLDLGCGPGTASAFLRAAGHRPDPVDASAAMVALANARHDIGARIGTFDDIAAVAEYDGVWANFALLHAPRADLPRHLAALHRALKPGGLLHLGMKTGAGEARDPLDRYYSYYSVAELRALLTGAGFTVASCFVGQERGLAGTDDPFAILTARA</sequence>
<keyword evidence="1" id="KW-0808">Transferase</keyword>
<name>A0ABT2Z500_9RHOB</name>
<dbReference type="GO" id="GO:0032259">
    <property type="term" value="P:methylation"/>
    <property type="evidence" value="ECO:0007669"/>
    <property type="project" value="UniProtKB-KW"/>
</dbReference>
<dbReference type="EMBL" id="JAOWLA010000016">
    <property type="protein sequence ID" value="MCV2866150.1"/>
    <property type="molecule type" value="Genomic_DNA"/>
</dbReference>
<protein>
    <submittedName>
        <fullName evidence="1">Class I SAM-dependent methyltransferase</fullName>
    </submittedName>
</protein>
<accession>A0ABT2Z500</accession>
<organism evidence="1 2">
    <name type="scientific">Albidovulum sediminicola</name>
    <dbReference type="NCBI Taxonomy" id="2984331"/>
    <lineage>
        <taxon>Bacteria</taxon>
        <taxon>Pseudomonadati</taxon>
        <taxon>Pseudomonadota</taxon>
        <taxon>Alphaproteobacteria</taxon>
        <taxon>Rhodobacterales</taxon>
        <taxon>Paracoccaceae</taxon>
        <taxon>Albidovulum</taxon>
    </lineage>
</organism>
<dbReference type="SUPFAM" id="SSF53335">
    <property type="entry name" value="S-adenosyl-L-methionine-dependent methyltransferases"/>
    <property type="match status" value="1"/>
</dbReference>
<dbReference type="PANTHER" id="PTHR43861">
    <property type="entry name" value="TRANS-ACONITATE 2-METHYLTRANSFERASE-RELATED"/>
    <property type="match status" value="1"/>
</dbReference>
<dbReference type="Proteomes" id="UP001652503">
    <property type="component" value="Unassembled WGS sequence"/>
</dbReference>
<comment type="caution">
    <text evidence="1">The sequence shown here is derived from an EMBL/GenBank/DDBJ whole genome shotgun (WGS) entry which is preliminary data.</text>
</comment>
<keyword evidence="2" id="KW-1185">Reference proteome</keyword>
<reference evidence="1 2" key="1">
    <citation type="submission" date="2022-10" db="EMBL/GenBank/DDBJ databases">
        <title>Defluviimonas sp. nov., isolated from ocean surface water.</title>
        <authorList>
            <person name="He W."/>
            <person name="Wang L."/>
            <person name="Zhang D.-F."/>
        </authorList>
    </citation>
    <scope>NUCLEOTIDE SEQUENCE [LARGE SCALE GENOMIC DNA]</scope>
    <source>
        <strain evidence="1 2">WL0075</strain>
    </source>
</reference>
<dbReference type="RefSeq" id="WP_263722681.1">
    <property type="nucleotide sequence ID" value="NZ_JAOWLA010000016.1"/>
</dbReference>
<evidence type="ECO:0000313" key="2">
    <source>
        <dbReference type="Proteomes" id="UP001652503"/>
    </source>
</evidence>
<dbReference type="Pfam" id="PF13489">
    <property type="entry name" value="Methyltransf_23"/>
    <property type="match status" value="1"/>
</dbReference>
<evidence type="ECO:0000313" key="1">
    <source>
        <dbReference type="EMBL" id="MCV2866150.1"/>
    </source>
</evidence>
<dbReference type="CDD" id="cd02440">
    <property type="entry name" value="AdoMet_MTases"/>
    <property type="match status" value="1"/>
</dbReference>
<dbReference type="InterPro" id="IPR029063">
    <property type="entry name" value="SAM-dependent_MTases_sf"/>
</dbReference>